<organism evidence="2 3">
    <name type="scientific">Allacma fusca</name>
    <dbReference type="NCBI Taxonomy" id="39272"/>
    <lineage>
        <taxon>Eukaryota</taxon>
        <taxon>Metazoa</taxon>
        <taxon>Ecdysozoa</taxon>
        <taxon>Arthropoda</taxon>
        <taxon>Hexapoda</taxon>
        <taxon>Collembola</taxon>
        <taxon>Symphypleona</taxon>
        <taxon>Sminthuridae</taxon>
        <taxon>Allacma</taxon>
    </lineage>
</organism>
<protein>
    <submittedName>
        <fullName evidence="2">Uncharacterized protein</fullName>
    </submittedName>
</protein>
<keyword evidence="3" id="KW-1185">Reference proteome</keyword>
<feature type="region of interest" description="Disordered" evidence="1">
    <location>
        <begin position="134"/>
        <end position="161"/>
    </location>
</feature>
<evidence type="ECO:0000256" key="1">
    <source>
        <dbReference type="SAM" id="MobiDB-lite"/>
    </source>
</evidence>
<gene>
    <name evidence="2" type="ORF">AFUS01_LOCUS515</name>
</gene>
<feature type="region of interest" description="Disordered" evidence="1">
    <location>
        <begin position="196"/>
        <end position="218"/>
    </location>
</feature>
<feature type="non-terminal residue" evidence="2">
    <location>
        <position position="1"/>
    </location>
</feature>
<feature type="compositionally biased region" description="Polar residues" evidence="1">
    <location>
        <begin position="144"/>
        <end position="154"/>
    </location>
</feature>
<sequence length="803" mass="92537">MEDPAGRNEHITKGLLKPEALIPIVSYCVSVELDKVNINKLPADRLGSLLSYLESLEKQQLLEKLRLLTDDFENFRDVYNQRSEHVARLEAGLDARTAAVTNLQQNLLERTEAMEIMQRDIVSRAEVIEKVQESPGARADCPSEQANTNVGDQQNVRRKDEEKLRNEVFSAIAKNKEEVQHLISGVLKRLESFCSRSKGPADEAPQKQKESKISTGSSQMDEIVLQQKVLTDRVAKLEMEREESLLVHQEMKRTIAEQRKLTFEVTQKLTENTGHSNVQKCNNCDQTLADLNLLRTNQEIMLTEQKNLKQTLSSLISKCDKEFLEQISRTENFRKMLTEHTEIMEIQEEMLDKQDSLKEVQTKLAKDQLDLTMRHESSKSHLEFLSNQYKMAENSSQVVCTNLQKIETDLRSLEKNVQAIHTEQTSLQGRLLTEHNNIQCIQDKLVAEHKSLKEYQEKGIKEVKEQLFARIKDNQDVISDVQSTNKSQFEHLKQMTTRLQEKWLADHDIFSAEVLKTQEWCKKIEADQTQNFFQRNVERMKLSSSVDNLKVELENILGKVCELQDEQDKINESYRTLCKSQWKRLKMTIESSVDSDSRALMYYNGDTQLNNDAENSFRSIQYHVEASEGPTDDQSVDDLMASVPISDPSNDSEYRSVMNMFEDIDEEIRDVVDNSSDAQLIESNDKEIRESEVDKQSNTGFYFDVNFQKDVKPVLNGSNIQDNSPKDGIVFNRDTENFDSCTVDIEDDILLTDDVASTEQVVTMLLHLEMYFCTTTSPFYRLFNKALPTFLCFQFIPMDIGRQ</sequence>
<proteinExistence type="predicted"/>
<comment type="caution">
    <text evidence="2">The sequence shown here is derived from an EMBL/GenBank/DDBJ whole genome shotgun (WGS) entry which is preliminary data.</text>
</comment>
<dbReference type="AlphaFoldDB" id="A0A8J2J502"/>
<accession>A0A8J2J502</accession>
<feature type="compositionally biased region" description="Basic and acidic residues" evidence="1">
    <location>
        <begin position="199"/>
        <end position="212"/>
    </location>
</feature>
<evidence type="ECO:0000313" key="2">
    <source>
        <dbReference type="EMBL" id="CAG7644496.1"/>
    </source>
</evidence>
<name>A0A8J2J502_9HEXA</name>
<evidence type="ECO:0000313" key="3">
    <source>
        <dbReference type="Proteomes" id="UP000708208"/>
    </source>
</evidence>
<dbReference type="Proteomes" id="UP000708208">
    <property type="component" value="Unassembled WGS sequence"/>
</dbReference>
<reference evidence="2" key="1">
    <citation type="submission" date="2021-06" db="EMBL/GenBank/DDBJ databases">
        <authorList>
            <person name="Hodson N. C."/>
            <person name="Mongue J. A."/>
            <person name="Jaron S. K."/>
        </authorList>
    </citation>
    <scope>NUCLEOTIDE SEQUENCE</scope>
</reference>
<dbReference type="EMBL" id="CAJVCH010002478">
    <property type="protein sequence ID" value="CAG7644496.1"/>
    <property type="molecule type" value="Genomic_DNA"/>
</dbReference>